<reference evidence="2" key="1">
    <citation type="journal article" date="2020" name="Nature">
        <title>Giant virus diversity and host interactions through global metagenomics.</title>
        <authorList>
            <person name="Schulz F."/>
            <person name="Roux S."/>
            <person name="Paez-Espino D."/>
            <person name="Jungbluth S."/>
            <person name="Walsh D.A."/>
            <person name="Denef V.J."/>
            <person name="McMahon K.D."/>
            <person name="Konstantinidis K.T."/>
            <person name="Eloe-Fadrosh E.A."/>
            <person name="Kyrpides N.C."/>
            <person name="Woyke T."/>
        </authorList>
    </citation>
    <scope>NUCLEOTIDE SEQUENCE</scope>
    <source>
        <strain evidence="2">GVMAG-M-3300023184-50</strain>
    </source>
</reference>
<keyword evidence="1" id="KW-1133">Transmembrane helix</keyword>
<evidence type="ECO:0000313" key="2">
    <source>
        <dbReference type="EMBL" id="QHT88454.1"/>
    </source>
</evidence>
<keyword evidence="1" id="KW-0812">Transmembrane</keyword>
<protein>
    <submittedName>
        <fullName evidence="2">Uncharacterized protein</fullName>
    </submittedName>
</protein>
<proteinExistence type="predicted"/>
<keyword evidence="1" id="KW-0472">Membrane</keyword>
<dbReference type="AlphaFoldDB" id="A0A6C0I6C6"/>
<feature type="transmembrane region" description="Helical" evidence="1">
    <location>
        <begin position="42"/>
        <end position="73"/>
    </location>
</feature>
<organism evidence="2">
    <name type="scientific">viral metagenome</name>
    <dbReference type="NCBI Taxonomy" id="1070528"/>
    <lineage>
        <taxon>unclassified sequences</taxon>
        <taxon>metagenomes</taxon>
        <taxon>organismal metagenomes</taxon>
    </lineage>
</organism>
<accession>A0A6C0I6C6</accession>
<feature type="transmembrane region" description="Helical" evidence="1">
    <location>
        <begin position="12"/>
        <end position="30"/>
    </location>
</feature>
<dbReference type="EMBL" id="MN740117">
    <property type="protein sequence ID" value="QHT88454.1"/>
    <property type="molecule type" value="Genomic_DNA"/>
</dbReference>
<evidence type="ECO:0000256" key="1">
    <source>
        <dbReference type="SAM" id="Phobius"/>
    </source>
</evidence>
<sequence>MFESINENKLLLGLLMIFVNIGSKFIVIELSETQKELLSNSILRQVLIFCVVFVGTRDIFISIVLTAVFVVLVDGLLHEGSPLSILPASIRPRVKAPPSDNGPFGQLRVMAGVPSSVQNPAYDLKEPPITIGVT</sequence>
<name>A0A6C0I6C6_9ZZZZ</name>